<evidence type="ECO:0000256" key="7">
    <source>
        <dbReference type="SAM" id="Phobius"/>
    </source>
</evidence>
<dbReference type="NCBIfam" id="NF006521">
    <property type="entry name" value="PRK08965.1-5"/>
    <property type="match status" value="1"/>
</dbReference>
<keyword evidence="4 7" id="KW-0812">Transmembrane</keyword>
<evidence type="ECO:0000313" key="8">
    <source>
        <dbReference type="EMBL" id="OQZ95460.1"/>
    </source>
</evidence>
<name>A0ABX3RN46_MYCAL</name>
<dbReference type="EMBL" id="MVHC01000017">
    <property type="protein sequence ID" value="OQZ95460.1"/>
    <property type="molecule type" value="Genomic_DNA"/>
</dbReference>
<dbReference type="Pfam" id="PF01899">
    <property type="entry name" value="MNHE"/>
    <property type="match status" value="1"/>
</dbReference>
<evidence type="ECO:0000256" key="2">
    <source>
        <dbReference type="ARBA" id="ARBA00006228"/>
    </source>
</evidence>
<dbReference type="Proteomes" id="UP000192693">
    <property type="component" value="Unassembled WGS sequence"/>
</dbReference>
<dbReference type="InterPro" id="IPR002758">
    <property type="entry name" value="Cation_antiport_E"/>
</dbReference>
<feature type="transmembrane region" description="Helical" evidence="7">
    <location>
        <begin position="15"/>
        <end position="36"/>
    </location>
</feature>
<keyword evidence="6 7" id="KW-0472">Membrane</keyword>
<organism evidence="8 9">
    <name type="scientific">Mycolicibacter algericus DSM 45454</name>
    <dbReference type="NCBI Taxonomy" id="723879"/>
    <lineage>
        <taxon>Bacteria</taxon>
        <taxon>Bacillati</taxon>
        <taxon>Actinomycetota</taxon>
        <taxon>Actinomycetes</taxon>
        <taxon>Mycobacteriales</taxon>
        <taxon>Mycobacteriaceae</taxon>
        <taxon>Mycolicibacter</taxon>
    </lineage>
</organism>
<sequence length="186" mass="20343">MHLGRVGRRCAVRPIALRIAALCGLSVIWTLLWGRFTIPNLVVGIAVAVVIMVLLPLPPVPVQGKVHPWSALKLLGLFAWYLVVSSGQLMWLAIRPGPPPQTGVLRVPLTIKSDLVLVLAAGITTLIPGSMVLEIDQVRRILYCHVIDVGNARSVERFYHQAAQVERLLIDAFERDEDWLPAGAGA</sequence>
<accession>A0ABX3RN46</accession>
<evidence type="ECO:0000256" key="6">
    <source>
        <dbReference type="ARBA" id="ARBA00023136"/>
    </source>
</evidence>
<comment type="caution">
    <text evidence="8">The sequence shown here is derived from an EMBL/GenBank/DDBJ whole genome shotgun (WGS) entry which is preliminary data.</text>
</comment>
<proteinExistence type="inferred from homology"/>
<comment type="subcellular location">
    <subcellularLocation>
        <location evidence="1">Cell membrane</location>
        <topology evidence="1">Multi-pass membrane protein</topology>
    </subcellularLocation>
</comment>
<keyword evidence="5 7" id="KW-1133">Transmembrane helix</keyword>
<protein>
    <submittedName>
        <fullName evidence="8">Na+/H+ antiporter subunit E</fullName>
    </submittedName>
</protein>
<evidence type="ECO:0000256" key="4">
    <source>
        <dbReference type="ARBA" id="ARBA00022692"/>
    </source>
</evidence>
<evidence type="ECO:0000256" key="3">
    <source>
        <dbReference type="ARBA" id="ARBA00022475"/>
    </source>
</evidence>
<comment type="similarity">
    <text evidence="2">Belongs to the CPA3 antiporters (TC 2.A.63) subunit E family.</text>
</comment>
<keyword evidence="9" id="KW-1185">Reference proteome</keyword>
<dbReference type="PANTHER" id="PTHR34584:SF1">
    <property type="entry name" value="NA(+)_H(+) ANTIPORTER SUBUNIT E1"/>
    <property type="match status" value="1"/>
</dbReference>
<reference evidence="8 9" key="1">
    <citation type="submission" date="2016-12" db="EMBL/GenBank/DDBJ databases">
        <title>The new phylogeny of genus Mycobacterium.</title>
        <authorList>
            <person name="Tortoli E."/>
            <person name="Trovato A."/>
            <person name="Cirillo D.M."/>
        </authorList>
    </citation>
    <scope>NUCLEOTIDE SEQUENCE [LARGE SCALE GENOMIC DNA]</scope>
    <source>
        <strain evidence="8 9">DSM 45454</strain>
    </source>
</reference>
<feature type="transmembrane region" description="Helical" evidence="7">
    <location>
        <begin position="74"/>
        <end position="94"/>
    </location>
</feature>
<evidence type="ECO:0000256" key="5">
    <source>
        <dbReference type="ARBA" id="ARBA00022989"/>
    </source>
</evidence>
<evidence type="ECO:0000313" key="9">
    <source>
        <dbReference type="Proteomes" id="UP000192693"/>
    </source>
</evidence>
<feature type="transmembrane region" description="Helical" evidence="7">
    <location>
        <begin position="42"/>
        <end position="62"/>
    </location>
</feature>
<keyword evidence="3" id="KW-1003">Cell membrane</keyword>
<evidence type="ECO:0000256" key="1">
    <source>
        <dbReference type="ARBA" id="ARBA00004651"/>
    </source>
</evidence>
<dbReference type="PANTHER" id="PTHR34584">
    <property type="entry name" value="NA(+)/H(+) ANTIPORTER SUBUNIT E1"/>
    <property type="match status" value="1"/>
</dbReference>
<feature type="transmembrane region" description="Helical" evidence="7">
    <location>
        <begin position="114"/>
        <end position="133"/>
    </location>
</feature>
<gene>
    <name evidence="8" type="ORF">BST10_15130</name>
</gene>